<protein>
    <submittedName>
        <fullName evidence="4">Vegetative cell wall protein gp1-like</fullName>
    </submittedName>
</protein>
<dbReference type="Proteomes" id="UP000272942">
    <property type="component" value="Unassembled WGS sequence"/>
</dbReference>
<keyword evidence="3" id="KW-1185">Reference proteome</keyword>
<sequence length="355" mass="39296">MAVLFIQIKTFTNPILSTSTLFAIVHRLSPCRYEDGCRECQCQDQRVRCKTPHCVHFLPLRKNPAEYCGEIFKRNQRRLEDTKEPINLDKFDHDYPETDSQMPDSKIVPPMDLPIGPHGLRTGPIEHAPIGKPDIGPRSLEPTATLPKLPNEPHEPGAPRPHPPPPPGPPGPPPMPEPMEHAPRNIPMGPGPEATSKEKNENLMKKLWSKFSLNEDTKKSVKKTKKKTENQKSVPKTMTGQNVAQLPHLNEVHHPSNMHPMNHGPHDPFGGHGPHMAPHPPHPPMPQPSAGHPIGEPFEMNELGPMGMTGIPGALGDPFSPHIDRPDWTRSFPDGPSMPGEPMPIPWDAPPPPAL</sequence>
<evidence type="ECO:0000256" key="1">
    <source>
        <dbReference type="SAM" id="MobiDB-lite"/>
    </source>
</evidence>
<reference evidence="4" key="1">
    <citation type="submission" date="2016-06" db="UniProtKB">
        <authorList>
            <consortium name="WormBaseParasite"/>
        </authorList>
    </citation>
    <scope>IDENTIFICATION</scope>
</reference>
<evidence type="ECO:0000313" key="3">
    <source>
        <dbReference type="Proteomes" id="UP000272942"/>
    </source>
</evidence>
<evidence type="ECO:0000313" key="4">
    <source>
        <dbReference type="WBParaSite" id="ECPE_0001680301-mRNA-1"/>
    </source>
</evidence>
<dbReference type="WBParaSite" id="ECPE_0001680301-mRNA-1">
    <property type="protein sequence ID" value="ECPE_0001680301-mRNA-1"/>
    <property type="gene ID" value="ECPE_0001680301"/>
</dbReference>
<feature type="region of interest" description="Disordered" evidence="1">
    <location>
        <begin position="88"/>
        <end position="236"/>
    </location>
</feature>
<feature type="region of interest" description="Disordered" evidence="1">
    <location>
        <begin position="311"/>
        <end position="355"/>
    </location>
</feature>
<organism evidence="4">
    <name type="scientific">Echinostoma caproni</name>
    <dbReference type="NCBI Taxonomy" id="27848"/>
    <lineage>
        <taxon>Eukaryota</taxon>
        <taxon>Metazoa</taxon>
        <taxon>Spiralia</taxon>
        <taxon>Lophotrochozoa</taxon>
        <taxon>Platyhelminthes</taxon>
        <taxon>Trematoda</taxon>
        <taxon>Digenea</taxon>
        <taxon>Plagiorchiida</taxon>
        <taxon>Echinostomata</taxon>
        <taxon>Echinostomatoidea</taxon>
        <taxon>Echinostomatidae</taxon>
        <taxon>Echinostoma</taxon>
    </lineage>
</organism>
<dbReference type="AlphaFoldDB" id="A0A183BC25"/>
<feature type="compositionally biased region" description="Basic and acidic residues" evidence="1">
    <location>
        <begin position="195"/>
        <end position="204"/>
    </location>
</feature>
<feature type="compositionally biased region" description="Pro residues" evidence="1">
    <location>
        <begin position="339"/>
        <end position="355"/>
    </location>
</feature>
<accession>A0A183BC25</accession>
<gene>
    <name evidence="2" type="ORF">ECPE_LOCUS16759</name>
</gene>
<reference evidence="2 3" key="2">
    <citation type="submission" date="2018-11" db="EMBL/GenBank/DDBJ databases">
        <authorList>
            <consortium name="Pathogen Informatics"/>
        </authorList>
    </citation>
    <scope>NUCLEOTIDE SEQUENCE [LARGE SCALE GENOMIC DNA]</scope>
    <source>
        <strain evidence="2 3">Egypt</strain>
    </source>
</reference>
<proteinExistence type="predicted"/>
<name>A0A183BC25_9TREM</name>
<feature type="compositionally biased region" description="Pro residues" evidence="1">
    <location>
        <begin position="158"/>
        <end position="177"/>
    </location>
</feature>
<dbReference type="EMBL" id="UZAN01065723">
    <property type="protein sequence ID" value="VDP94031.1"/>
    <property type="molecule type" value="Genomic_DNA"/>
</dbReference>
<evidence type="ECO:0000313" key="2">
    <source>
        <dbReference type="EMBL" id="VDP94031.1"/>
    </source>
</evidence>